<evidence type="ECO:0000313" key="1">
    <source>
        <dbReference type="EMBL" id="KAK3949550.1"/>
    </source>
</evidence>
<dbReference type="AlphaFoldDB" id="A0AAN6SDG4"/>
<dbReference type="EMBL" id="MU859209">
    <property type="protein sequence ID" value="KAK3949550.1"/>
    <property type="molecule type" value="Genomic_DNA"/>
</dbReference>
<proteinExistence type="predicted"/>
<evidence type="ECO:0000313" key="2">
    <source>
        <dbReference type="Proteomes" id="UP001303222"/>
    </source>
</evidence>
<dbReference type="Proteomes" id="UP001303222">
    <property type="component" value="Unassembled WGS sequence"/>
</dbReference>
<comment type="caution">
    <text evidence="1">The sequence shown here is derived from an EMBL/GenBank/DDBJ whole genome shotgun (WGS) entry which is preliminary data.</text>
</comment>
<gene>
    <name evidence="1" type="ORF">QBC32DRAFT_33488</name>
</gene>
<sequence>MSTTTEELSPQVWGKLPIELVHQVLNHFVDDLLSHYNIEGNEIDNGKLPQLLDPWIKYRHMPLFSGQKRRIERHYRDHWLSRIIIYLYLDRRICYRFTSCPEGKDLATTLPQVEVTKGGDCDDDDAEPEEKVPFFLRGPMLLHGENVDESDESEGSGNVSEFLPRVKSAWGKVLEGKTDRLGLAIRHMHQPLEWESEDDLWSSESVVVLKGLEVLDDGRRVQFDWKELMSQFLPAFDFGVNGGFTCKYIPEPEVGSERE</sequence>
<organism evidence="1 2">
    <name type="scientific">Pseudoneurospora amorphoporcata</name>
    <dbReference type="NCBI Taxonomy" id="241081"/>
    <lineage>
        <taxon>Eukaryota</taxon>
        <taxon>Fungi</taxon>
        <taxon>Dikarya</taxon>
        <taxon>Ascomycota</taxon>
        <taxon>Pezizomycotina</taxon>
        <taxon>Sordariomycetes</taxon>
        <taxon>Sordariomycetidae</taxon>
        <taxon>Sordariales</taxon>
        <taxon>Sordariaceae</taxon>
        <taxon>Pseudoneurospora</taxon>
    </lineage>
</organism>
<accession>A0AAN6SDG4</accession>
<reference evidence="1" key="1">
    <citation type="journal article" date="2023" name="Mol. Phylogenet. Evol.">
        <title>Genome-scale phylogeny and comparative genomics of the fungal order Sordariales.</title>
        <authorList>
            <person name="Hensen N."/>
            <person name="Bonometti L."/>
            <person name="Westerberg I."/>
            <person name="Brannstrom I.O."/>
            <person name="Guillou S."/>
            <person name="Cros-Aarteil S."/>
            <person name="Calhoun S."/>
            <person name="Haridas S."/>
            <person name="Kuo A."/>
            <person name="Mondo S."/>
            <person name="Pangilinan J."/>
            <person name="Riley R."/>
            <person name="LaButti K."/>
            <person name="Andreopoulos B."/>
            <person name="Lipzen A."/>
            <person name="Chen C."/>
            <person name="Yan M."/>
            <person name="Daum C."/>
            <person name="Ng V."/>
            <person name="Clum A."/>
            <person name="Steindorff A."/>
            <person name="Ohm R.A."/>
            <person name="Martin F."/>
            <person name="Silar P."/>
            <person name="Natvig D.O."/>
            <person name="Lalanne C."/>
            <person name="Gautier V."/>
            <person name="Ament-Velasquez S.L."/>
            <person name="Kruys A."/>
            <person name="Hutchinson M.I."/>
            <person name="Powell A.J."/>
            <person name="Barry K."/>
            <person name="Miller A.N."/>
            <person name="Grigoriev I.V."/>
            <person name="Debuchy R."/>
            <person name="Gladieux P."/>
            <person name="Hiltunen Thoren M."/>
            <person name="Johannesson H."/>
        </authorList>
    </citation>
    <scope>NUCLEOTIDE SEQUENCE</scope>
    <source>
        <strain evidence="1">CBS 626.80</strain>
    </source>
</reference>
<name>A0AAN6SDG4_9PEZI</name>
<reference evidence="1" key="2">
    <citation type="submission" date="2023-06" db="EMBL/GenBank/DDBJ databases">
        <authorList>
            <consortium name="Lawrence Berkeley National Laboratory"/>
            <person name="Mondo S.J."/>
            <person name="Hensen N."/>
            <person name="Bonometti L."/>
            <person name="Westerberg I."/>
            <person name="Brannstrom I.O."/>
            <person name="Guillou S."/>
            <person name="Cros-Aarteil S."/>
            <person name="Calhoun S."/>
            <person name="Haridas S."/>
            <person name="Kuo A."/>
            <person name="Pangilinan J."/>
            <person name="Riley R."/>
            <person name="Labutti K."/>
            <person name="Andreopoulos B."/>
            <person name="Lipzen A."/>
            <person name="Chen C."/>
            <person name="Yanf M."/>
            <person name="Daum C."/>
            <person name="Ng V."/>
            <person name="Clum A."/>
            <person name="Steindorff A."/>
            <person name="Ohm R."/>
            <person name="Martin F."/>
            <person name="Silar P."/>
            <person name="Natvig D."/>
            <person name="Lalanne C."/>
            <person name="Gautier V."/>
            <person name="Ament-Velasquez S.L."/>
            <person name="Kruys A."/>
            <person name="Hutchinson M.I."/>
            <person name="Powell A.J."/>
            <person name="Barry K."/>
            <person name="Miller A.N."/>
            <person name="Grigoriev I.V."/>
            <person name="Debuchy R."/>
            <person name="Gladieux P."/>
            <person name="Thoren M.H."/>
            <person name="Johannesson H."/>
        </authorList>
    </citation>
    <scope>NUCLEOTIDE SEQUENCE</scope>
    <source>
        <strain evidence="1">CBS 626.80</strain>
    </source>
</reference>
<keyword evidence="2" id="KW-1185">Reference proteome</keyword>
<protein>
    <submittedName>
        <fullName evidence="1">Uncharacterized protein</fullName>
    </submittedName>
</protein>